<sequence>MQTMLMRWTGYAYYANEMEPRRTCSDSDVQMLESAYGTLTLMDLNDEVASIYNGLFILNIRQKLLEVT</sequence>
<name>A0AAD8BG58_BIOPF</name>
<evidence type="ECO:0000313" key="1">
    <source>
        <dbReference type="EMBL" id="KAK0053950.1"/>
    </source>
</evidence>
<comment type="caution">
    <text evidence="1">The sequence shown here is derived from an EMBL/GenBank/DDBJ whole genome shotgun (WGS) entry which is preliminary data.</text>
</comment>
<proteinExistence type="predicted"/>
<reference evidence="1" key="1">
    <citation type="journal article" date="2023" name="PLoS Negl. Trop. Dis.">
        <title>A genome sequence for Biomphalaria pfeifferi, the major vector snail for the human-infecting parasite Schistosoma mansoni.</title>
        <authorList>
            <person name="Bu L."/>
            <person name="Lu L."/>
            <person name="Laidemitt M.R."/>
            <person name="Zhang S.M."/>
            <person name="Mutuku M."/>
            <person name="Mkoji G."/>
            <person name="Steinauer M."/>
            <person name="Loker E.S."/>
        </authorList>
    </citation>
    <scope>NUCLEOTIDE SEQUENCE</scope>
    <source>
        <strain evidence="1">KasaAsao</strain>
    </source>
</reference>
<protein>
    <submittedName>
        <fullName evidence="1">Uncharacterized protein</fullName>
    </submittedName>
</protein>
<dbReference type="EMBL" id="JASAOG010000082">
    <property type="protein sequence ID" value="KAK0053950.1"/>
    <property type="molecule type" value="Genomic_DNA"/>
</dbReference>
<dbReference type="Proteomes" id="UP001233172">
    <property type="component" value="Unassembled WGS sequence"/>
</dbReference>
<reference evidence="1" key="2">
    <citation type="submission" date="2023-04" db="EMBL/GenBank/DDBJ databases">
        <authorList>
            <person name="Bu L."/>
            <person name="Lu L."/>
            <person name="Laidemitt M.R."/>
            <person name="Zhang S.M."/>
            <person name="Mutuku M."/>
            <person name="Mkoji G."/>
            <person name="Steinauer M."/>
            <person name="Loker E.S."/>
        </authorList>
    </citation>
    <scope>NUCLEOTIDE SEQUENCE</scope>
    <source>
        <strain evidence="1">KasaAsao</strain>
        <tissue evidence="1">Whole Snail</tissue>
    </source>
</reference>
<evidence type="ECO:0000313" key="2">
    <source>
        <dbReference type="Proteomes" id="UP001233172"/>
    </source>
</evidence>
<gene>
    <name evidence="1" type="ORF">Bpfe_016694</name>
</gene>
<keyword evidence="2" id="KW-1185">Reference proteome</keyword>
<accession>A0AAD8BG58</accession>
<organism evidence="1 2">
    <name type="scientific">Biomphalaria pfeifferi</name>
    <name type="common">Bloodfluke planorb</name>
    <name type="synonym">Freshwater snail</name>
    <dbReference type="NCBI Taxonomy" id="112525"/>
    <lineage>
        <taxon>Eukaryota</taxon>
        <taxon>Metazoa</taxon>
        <taxon>Spiralia</taxon>
        <taxon>Lophotrochozoa</taxon>
        <taxon>Mollusca</taxon>
        <taxon>Gastropoda</taxon>
        <taxon>Heterobranchia</taxon>
        <taxon>Euthyneura</taxon>
        <taxon>Panpulmonata</taxon>
        <taxon>Hygrophila</taxon>
        <taxon>Lymnaeoidea</taxon>
        <taxon>Planorbidae</taxon>
        <taxon>Biomphalaria</taxon>
    </lineage>
</organism>
<dbReference type="AlphaFoldDB" id="A0AAD8BG58"/>